<name>A0A6S7BH33_9BURK</name>
<dbReference type="EMBL" id="CADIKK010000010">
    <property type="protein sequence ID" value="CAB3787641.1"/>
    <property type="molecule type" value="Genomic_DNA"/>
</dbReference>
<accession>A0A6S7BH33</accession>
<keyword evidence="2" id="KW-0732">Signal</keyword>
<organism evidence="3 4">
    <name type="scientific">Paraburkholderia ultramafica</name>
    <dbReference type="NCBI Taxonomy" id="1544867"/>
    <lineage>
        <taxon>Bacteria</taxon>
        <taxon>Pseudomonadati</taxon>
        <taxon>Pseudomonadota</taxon>
        <taxon>Betaproteobacteria</taxon>
        <taxon>Burkholderiales</taxon>
        <taxon>Burkholderiaceae</taxon>
        <taxon>Paraburkholderia</taxon>
    </lineage>
</organism>
<evidence type="ECO:0008006" key="5">
    <source>
        <dbReference type="Google" id="ProtNLM"/>
    </source>
</evidence>
<feature type="region of interest" description="Disordered" evidence="1">
    <location>
        <begin position="78"/>
        <end position="102"/>
    </location>
</feature>
<feature type="compositionally biased region" description="Low complexity" evidence="1">
    <location>
        <begin position="78"/>
        <end position="87"/>
    </location>
</feature>
<reference evidence="3 4" key="1">
    <citation type="submission" date="2020-04" db="EMBL/GenBank/DDBJ databases">
        <authorList>
            <person name="De Canck E."/>
        </authorList>
    </citation>
    <scope>NUCLEOTIDE SEQUENCE [LARGE SCALE GENOMIC DNA]</scope>
    <source>
        <strain evidence="3 4">LMG 28614</strain>
    </source>
</reference>
<proteinExistence type="predicted"/>
<evidence type="ECO:0000313" key="3">
    <source>
        <dbReference type="EMBL" id="CAB3787641.1"/>
    </source>
</evidence>
<dbReference type="Proteomes" id="UP000494365">
    <property type="component" value="Unassembled WGS sequence"/>
</dbReference>
<feature type="chain" id="PRO_5028881188" description="DUF4148 domain-containing protein" evidence="2">
    <location>
        <begin position="23"/>
        <end position="102"/>
    </location>
</feature>
<dbReference type="AlphaFoldDB" id="A0A6S7BH33"/>
<protein>
    <recommendedName>
        <fullName evidence="5">DUF4148 domain-containing protein</fullName>
    </recommendedName>
</protein>
<gene>
    <name evidence="3" type="ORF">LMG28614_02542</name>
</gene>
<dbReference type="InterPro" id="IPR025421">
    <property type="entry name" value="DUF4148"/>
</dbReference>
<feature type="signal peptide" evidence="2">
    <location>
        <begin position="1"/>
        <end position="22"/>
    </location>
</feature>
<dbReference type="RefSeq" id="WP_175149873.1">
    <property type="nucleotide sequence ID" value="NZ_CADIKK010000010.1"/>
</dbReference>
<dbReference type="Pfam" id="PF13663">
    <property type="entry name" value="DUF4148"/>
    <property type="match status" value="1"/>
</dbReference>
<evidence type="ECO:0000313" key="4">
    <source>
        <dbReference type="Proteomes" id="UP000494365"/>
    </source>
</evidence>
<evidence type="ECO:0000256" key="2">
    <source>
        <dbReference type="SAM" id="SignalP"/>
    </source>
</evidence>
<keyword evidence="4" id="KW-1185">Reference proteome</keyword>
<evidence type="ECO:0000256" key="1">
    <source>
        <dbReference type="SAM" id="MobiDB-lite"/>
    </source>
</evidence>
<sequence>MTSLIKAVVVVASLAASATVFAQSNTRITREQVRAELVQLQQAGYHVGDGDQAHYPEAIQAAQARIAAQNSNASAYGGSIAGSSQSGRPAVSAADWNAMYSR</sequence>